<dbReference type="Proteomes" id="UP000887561">
    <property type="component" value="Unplaced"/>
</dbReference>
<evidence type="ECO:0000313" key="2">
    <source>
        <dbReference type="WBParaSite" id="scaffold25239_cov269.g20360"/>
    </source>
</evidence>
<protein>
    <submittedName>
        <fullName evidence="2">Uncharacterized protein</fullName>
    </submittedName>
</protein>
<organism evidence="1 2">
    <name type="scientific">Meloidogyne javanica</name>
    <name type="common">Root-knot nematode worm</name>
    <dbReference type="NCBI Taxonomy" id="6303"/>
    <lineage>
        <taxon>Eukaryota</taxon>
        <taxon>Metazoa</taxon>
        <taxon>Ecdysozoa</taxon>
        <taxon>Nematoda</taxon>
        <taxon>Chromadorea</taxon>
        <taxon>Rhabditida</taxon>
        <taxon>Tylenchina</taxon>
        <taxon>Tylenchomorpha</taxon>
        <taxon>Tylenchoidea</taxon>
        <taxon>Meloidogynidae</taxon>
        <taxon>Meloidogyninae</taxon>
        <taxon>Meloidogyne</taxon>
        <taxon>Meloidogyne incognita group</taxon>
    </lineage>
</organism>
<dbReference type="WBParaSite" id="scaffold25239_cov269.g20360">
    <property type="protein sequence ID" value="scaffold25239_cov269.g20360"/>
    <property type="gene ID" value="scaffold25239_cov269.g20360"/>
</dbReference>
<evidence type="ECO:0000313" key="1">
    <source>
        <dbReference type="Proteomes" id="UP000887561"/>
    </source>
</evidence>
<proteinExistence type="predicted"/>
<accession>A0A915M0Q6</accession>
<dbReference type="AlphaFoldDB" id="A0A915M0Q6"/>
<name>A0A915M0Q6_MELJA</name>
<sequence length="324" mass="37379">MSSMFSEVKRLMANVDRDFDTMASHAVRTFAENMENDSIDPLYKRSNVSIFALGVKHCDVESKIEIGGLGIIELERNLFLDEVPINKTRFIEAADGKAVYEKYLSHPDFGPRYFKNIRKNLANVENGIFDDNKISKEEYDLAMVDGLEFLWNVTAGIEENCKIFLKKCFEFLPPIIKKTEECLNLTDKEVDKILLFMVTLKLKENKDLGEFTREILKDINKRGRAIYQHKKMKLASDKYHIKNPMVRLIPCKDYSGYLTSTAFGSPAWCLLLFDKDKKEALIKKVKTGTMDIREVKEYGQVLYSGLGKKPPRDIECKMMKEYGL</sequence>
<reference evidence="2" key="1">
    <citation type="submission" date="2022-11" db="UniProtKB">
        <authorList>
            <consortium name="WormBaseParasite"/>
        </authorList>
    </citation>
    <scope>IDENTIFICATION</scope>
</reference>
<keyword evidence="1" id="KW-1185">Reference proteome</keyword>